<dbReference type="PROSITE" id="PS51257">
    <property type="entry name" value="PROKAR_LIPOPROTEIN"/>
    <property type="match status" value="1"/>
</dbReference>
<organism evidence="3 4">
    <name type="scientific">Pseudomonas cavernae</name>
    <dbReference type="NCBI Taxonomy" id="2320867"/>
    <lineage>
        <taxon>Bacteria</taxon>
        <taxon>Pseudomonadati</taxon>
        <taxon>Pseudomonadota</taxon>
        <taxon>Gammaproteobacteria</taxon>
        <taxon>Pseudomonadales</taxon>
        <taxon>Pseudomonadaceae</taxon>
        <taxon>Pseudomonas</taxon>
    </lineage>
</organism>
<keyword evidence="3" id="KW-0176">Collagen</keyword>
<keyword evidence="2" id="KW-0732">Signal</keyword>
<feature type="region of interest" description="Disordered" evidence="1">
    <location>
        <begin position="162"/>
        <end position="185"/>
    </location>
</feature>
<gene>
    <name evidence="3" type="ORF">D3880_16365</name>
</gene>
<feature type="signal peptide" evidence="2">
    <location>
        <begin position="1"/>
        <end position="21"/>
    </location>
</feature>
<evidence type="ECO:0000313" key="3">
    <source>
        <dbReference type="EMBL" id="AYC33834.1"/>
    </source>
</evidence>
<name>A0A385Z4Z5_9PSED</name>
<dbReference type="EMBL" id="CP032419">
    <property type="protein sequence ID" value="AYC33834.1"/>
    <property type="molecule type" value="Genomic_DNA"/>
</dbReference>
<sequence length="262" mass="26179">MRSLCLLAALLAASCSPLVLADAEIQVASNTLLRLPTTTSLLVLDRLEIADAGTLLIPSTVNEVRVGSLSLGRDARIGIAPGAQEFRLEARHAELGSGSQISARGALGQAEKPATAGRNLSLRLERLSLDDLTLDVRGGAGAPGHRGLDGAAGKTAGCLWGQASRGADGQSGGDGQPGAAGGQVRLDVPESFPVGALHVRLDGGVGGQAGEAGHGGAGGAAKGCWLYSSEGADGGRRGQAGQPGPAGREGSVNLVRFAEQSE</sequence>
<feature type="chain" id="PRO_5017293289" evidence="2">
    <location>
        <begin position="22"/>
        <end position="262"/>
    </location>
</feature>
<feature type="region of interest" description="Disordered" evidence="1">
    <location>
        <begin position="228"/>
        <end position="253"/>
    </location>
</feature>
<keyword evidence="4" id="KW-1185">Reference proteome</keyword>
<dbReference type="Proteomes" id="UP000265560">
    <property type="component" value="Chromosome"/>
</dbReference>
<dbReference type="AlphaFoldDB" id="A0A385Z4Z5"/>
<proteinExistence type="predicted"/>
<feature type="compositionally biased region" description="Low complexity" evidence="1">
    <location>
        <begin position="239"/>
        <end position="250"/>
    </location>
</feature>
<dbReference type="KEGG" id="pcav:D3880_16365"/>
<protein>
    <submittedName>
        <fullName evidence="3">Collagen-like protein</fullName>
    </submittedName>
</protein>
<feature type="compositionally biased region" description="Gly residues" evidence="1">
    <location>
        <begin position="169"/>
        <end position="181"/>
    </location>
</feature>
<reference evidence="4" key="1">
    <citation type="submission" date="2018-09" db="EMBL/GenBank/DDBJ databases">
        <authorList>
            <person name="Zhu H."/>
        </authorList>
    </citation>
    <scope>NUCLEOTIDE SEQUENCE [LARGE SCALE GENOMIC DNA]</scope>
    <source>
        <strain evidence="4">K2W31S-8</strain>
    </source>
</reference>
<dbReference type="RefSeq" id="WP_119894489.1">
    <property type="nucleotide sequence ID" value="NZ_CP032419.1"/>
</dbReference>
<evidence type="ECO:0000256" key="2">
    <source>
        <dbReference type="SAM" id="SignalP"/>
    </source>
</evidence>
<evidence type="ECO:0000256" key="1">
    <source>
        <dbReference type="SAM" id="MobiDB-lite"/>
    </source>
</evidence>
<evidence type="ECO:0000313" key="4">
    <source>
        <dbReference type="Proteomes" id="UP000265560"/>
    </source>
</evidence>
<accession>A0A385Z4Z5</accession>
<dbReference type="OrthoDB" id="7029527at2"/>